<evidence type="ECO:0000259" key="3">
    <source>
        <dbReference type="Pfam" id="PF16978"/>
    </source>
</evidence>
<reference evidence="6" key="1">
    <citation type="journal article" date="2014" name="Proc. Natl. Acad. Sci. U.S.A.">
        <title>Extensive sampling of basidiomycete genomes demonstrates inadequacy of the white-rot/brown-rot paradigm for wood decay fungi.</title>
        <authorList>
            <person name="Riley R."/>
            <person name="Salamov A.A."/>
            <person name="Brown D.W."/>
            <person name="Nagy L.G."/>
            <person name="Floudas D."/>
            <person name="Held B.W."/>
            <person name="Levasseur A."/>
            <person name="Lombard V."/>
            <person name="Morin E."/>
            <person name="Otillar R."/>
            <person name="Lindquist E.A."/>
            <person name="Sun H."/>
            <person name="LaButti K.M."/>
            <person name="Schmutz J."/>
            <person name="Jabbour D."/>
            <person name="Luo H."/>
            <person name="Baker S.E."/>
            <person name="Pisabarro A.G."/>
            <person name="Walton J.D."/>
            <person name="Blanchette R.A."/>
            <person name="Henrissat B."/>
            <person name="Martin F."/>
            <person name="Cullen D."/>
            <person name="Hibbett D.S."/>
            <person name="Grigoriev I.V."/>
        </authorList>
    </citation>
    <scope>NUCLEOTIDE SEQUENCE [LARGE SCALE GENOMIC DNA]</scope>
    <source>
        <strain evidence="6">MUCL 33604</strain>
    </source>
</reference>
<dbReference type="InterPro" id="IPR031313">
    <property type="entry name" value="Sin1_PH_dom"/>
</dbReference>
<sequence length="855" mass="93073">MSLISDTDYLIHSLRLNYLRHVDDPYGPRIISLNPSYSSNPYILASAMADTDRWPELAVPSSPLPSEDESNRVPGGAHGLKHTHTIMGPSRTGMYGMRVSGRRASAIKPSIRNSRLIKPESDQVLEEDLDEDNGAPPTGGSAEPESWIAVPQKNEPRDGGEGGQADGVGAGEKEPTAPEVQFVPKFTFKGAAEMEARRRQRMMARRVPPGAGVRLPIQPDPSLNPEISSSSSSESDDDLLAEDDEDDFDDMPVDDDDMDGDDFDPDFAATRTPGVTSDSASDALSLLSAGNSLSTSNPSGIPSSFHTSLNTGRIRPRPLSPVSEGRHSEEKATSERPRNTQEDGFSFEMVTPQKAPHSDSSTQTDSTKTKTRPTPRPSSSSSDSIFARVKVSPIRSGQSALTAMLASSTSNSSNPFSELYAKTSGRAEKDSISVQVFFPHAKKPAGKAMELKVRKDSSVEEVIGFALWSFWEEGWGPKLDEGLGGEDDPKRATKLSAVGWILRIAEEDGEVDEDFPSPDRTAKIAKFNFDAYAILEATTSQVQQNRTLEAKIQRRPSRIMAAKKKVEAPATTGLIPPPMNAGTSAVFGSTLGAASGLLSSSLGPSSSYGPQIFLRIRIADTVDAVHVSTTVQASSGMYMQEVLEAVCRKRKLMEPKEYALLLGDMSILIPLDRTVASLQGKTDLALVKRSMLPQLGIDEGKQRPVRTTDPNASIFKRMSEVPEVQYSSAMDYTAAYKKYTIYRKLPMLVGRQERTLAIDGAYIHIMPPTIKAKAVFESAKTASYHIKSVVTCQQSSKSSSTFKFVVYRDGNVKRYDFEAETPRHASEIVMTVRGMKAALERSGTIKHSRRSRHAG</sequence>
<feature type="region of interest" description="Disordered" evidence="2">
    <location>
        <begin position="197"/>
        <end position="386"/>
    </location>
</feature>
<dbReference type="InParanoid" id="A0A067PZR8"/>
<dbReference type="GO" id="GO:0005886">
    <property type="term" value="C:plasma membrane"/>
    <property type="evidence" value="ECO:0007669"/>
    <property type="project" value="TreeGrafter"/>
</dbReference>
<dbReference type="InterPro" id="IPR011993">
    <property type="entry name" value="PH-like_dom_sf"/>
</dbReference>
<dbReference type="HOGENOM" id="CLU_007847_0_0_1"/>
<dbReference type="GO" id="GO:0005737">
    <property type="term" value="C:cytoplasm"/>
    <property type="evidence" value="ECO:0007669"/>
    <property type="project" value="TreeGrafter"/>
</dbReference>
<proteinExistence type="inferred from homology"/>
<feature type="compositionally biased region" description="Low complexity" evidence="2">
    <location>
        <begin position="220"/>
        <end position="233"/>
    </location>
</feature>
<evidence type="ECO:0000259" key="4">
    <source>
        <dbReference type="Pfam" id="PF16979"/>
    </source>
</evidence>
<dbReference type="EMBL" id="KL197714">
    <property type="protein sequence ID" value="KDQ60313.1"/>
    <property type="molecule type" value="Genomic_DNA"/>
</dbReference>
<comment type="similarity">
    <text evidence="1">Belongs to the SIN1 family.</text>
</comment>
<organism evidence="5 6">
    <name type="scientific">Jaapia argillacea MUCL 33604</name>
    <dbReference type="NCBI Taxonomy" id="933084"/>
    <lineage>
        <taxon>Eukaryota</taxon>
        <taxon>Fungi</taxon>
        <taxon>Dikarya</taxon>
        <taxon>Basidiomycota</taxon>
        <taxon>Agaricomycotina</taxon>
        <taxon>Agaricomycetes</taxon>
        <taxon>Agaricomycetidae</taxon>
        <taxon>Jaapiales</taxon>
        <taxon>Jaapiaceae</taxon>
        <taxon>Jaapia</taxon>
    </lineage>
</organism>
<name>A0A067PZR8_9AGAM</name>
<feature type="domain" description="SIN1-type PH" evidence="4">
    <location>
        <begin position="735"/>
        <end position="835"/>
    </location>
</feature>
<gene>
    <name evidence="5" type="ORF">JAAARDRAFT_56224</name>
</gene>
<evidence type="ECO:0000313" key="6">
    <source>
        <dbReference type="Proteomes" id="UP000027265"/>
    </source>
</evidence>
<evidence type="ECO:0000256" key="2">
    <source>
        <dbReference type="SAM" id="MobiDB-lite"/>
    </source>
</evidence>
<dbReference type="InterPro" id="IPR008828">
    <property type="entry name" value="Sin1/Avo1"/>
</dbReference>
<accession>A0A067PZR8</accession>
<feature type="region of interest" description="Disordered" evidence="2">
    <location>
        <begin position="128"/>
        <end position="185"/>
    </location>
</feature>
<dbReference type="GO" id="GO:0038203">
    <property type="term" value="P:TORC2 signaling"/>
    <property type="evidence" value="ECO:0007669"/>
    <property type="project" value="TreeGrafter"/>
</dbReference>
<dbReference type="Proteomes" id="UP000027265">
    <property type="component" value="Unassembled WGS sequence"/>
</dbReference>
<dbReference type="Pfam" id="PF16979">
    <property type="entry name" value="SIN1_PH"/>
    <property type="match status" value="1"/>
</dbReference>
<feature type="compositionally biased region" description="Polar residues" evidence="2">
    <location>
        <begin position="298"/>
        <end position="311"/>
    </location>
</feature>
<keyword evidence="6" id="KW-1185">Reference proteome</keyword>
<dbReference type="GO" id="GO:0005546">
    <property type="term" value="F:phosphatidylinositol-4,5-bisphosphate binding"/>
    <property type="evidence" value="ECO:0007669"/>
    <property type="project" value="TreeGrafter"/>
</dbReference>
<protein>
    <submittedName>
        <fullName evidence="5">Uncharacterized protein</fullName>
    </submittedName>
</protein>
<feature type="region of interest" description="Disordered" evidence="2">
    <location>
        <begin position="59"/>
        <end position="92"/>
    </location>
</feature>
<feature type="compositionally biased region" description="Low complexity" evidence="2">
    <location>
        <begin position="276"/>
        <end position="297"/>
    </location>
</feature>
<dbReference type="InterPro" id="IPR031567">
    <property type="entry name" value="CRIM_dom"/>
</dbReference>
<evidence type="ECO:0000256" key="1">
    <source>
        <dbReference type="ARBA" id="ARBA00009407"/>
    </source>
</evidence>
<dbReference type="AlphaFoldDB" id="A0A067PZR8"/>
<feature type="compositionally biased region" description="Gly residues" evidence="2">
    <location>
        <begin position="161"/>
        <end position="170"/>
    </location>
</feature>
<dbReference type="STRING" id="933084.A0A067PZR8"/>
<dbReference type="OrthoDB" id="241990at2759"/>
<dbReference type="PANTHER" id="PTHR13335">
    <property type="entry name" value="TARGET OF RAPAMYCIN COMPLEX 2 SUBUNIT MAPKAP1"/>
    <property type="match status" value="1"/>
</dbReference>
<feature type="domain" description="CRIM" evidence="3">
    <location>
        <begin position="398"/>
        <end position="545"/>
    </location>
</feature>
<dbReference type="PANTHER" id="PTHR13335:SF1">
    <property type="entry name" value="TARGET OF RAPAMYCIN COMPLEX 2 SUBUNIT MAPKAP1"/>
    <property type="match status" value="1"/>
</dbReference>
<feature type="compositionally biased region" description="Acidic residues" evidence="2">
    <location>
        <begin position="234"/>
        <end position="265"/>
    </location>
</feature>
<dbReference type="GO" id="GO:0031932">
    <property type="term" value="C:TORC2 complex"/>
    <property type="evidence" value="ECO:0007669"/>
    <property type="project" value="InterPro"/>
</dbReference>
<dbReference type="FunCoup" id="A0A067PZR8">
    <property type="interactions" value="12"/>
</dbReference>
<dbReference type="Pfam" id="PF16978">
    <property type="entry name" value="CRIM"/>
    <property type="match status" value="1"/>
</dbReference>
<feature type="compositionally biased region" description="Basic and acidic residues" evidence="2">
    <location>
        <begin position="324"/>
        <end position="341"/>
    </location>
</feature>
<evidence type="ECO:0000313" key="5">
    <source>
        <dbReference type="EMBL" id="KDQ60313.1"/>
    </source>
</evidence>
<dbReference type="Gene3D" id="2.30.29.30">
    <property type="entry name" value="Pleckstrin-homology domain (PH domain)/Phosphotyrosine-binding domain (PTB)"/>
    <property type="match status" value="1"/>
</dbReference>